<reference evidence="8" key="1">
    <citation type="submission" date="2023-07" db="EMBL/GenBank/DDBJ databases">
        <authorList>
            <person name="Stuckert A."/>
        </authorList>
    </citation>
    <scope>NUCLEOTIDE SEQUENCE</scope>
</reference>
<organism evidence="8 9">
    <name type="scientific">Ranitomeya imitator</name>
    <name type="common">mimic poison frog</name>
    <dbReference type="NCBI Taxonomy" id="111125"/>
    <lineage>
        <taxon>Eukaryota</taxon>
        <taxon>Metazoa</taxon>
        <taxon>Chordata</taxon>
        <taxon>Craniata</taxon>
        <taxon>Vertebrata</taxon>
        <taxon>Euteleostomi</taxon>
        <taxon>Amphibia</taxon>
        <taxon>Batrachia</taxon>
        <taxon>Anura</taxon>
        <taxon>Neobatrachia</taxon>
        <taxon>Hyloidea</taxon>
        <taxon>Dendrobatidae</taxon>
        <taxon>Dendrobatinae</taxon>
        <taxon>Ranitomeya</taxon>
    </lineage>
</organism>
<evidence type="ECO:0000256" key="5">
    <source>
        <dbReference type="ARBA" id="ARBA00022741"/>
    </source>
</evidence>
<sequence>MLRPAPGGSLGSRLTGVAETSKNMIGVSFTDPCFAIAGFLVVCEHVLTDLFTDFCDGMGTKTLQIRTKVVQVAMHEKIKKKDPKHIYAYEEMSEIRFSTHLPQPNNLCSIMVDQLETWLQFVLNWDPQQRGGGMDNHTGSPHCFVLMDHILNLKALPTSGVFLEMMFT</sequence>
<keyword evidence="2" id="KW-0963">Cytoplasm</keyword>
<comment type="caution">
    <text evidence="8">The sequence shown here is derived from an EMBL/GenBank/DDBJ whole genome shotgun (WGS) entry which is preliminary data.</text>
</comment>
<protein>
    <submittedName>
        <fullName evidence="8">Uncharacterized protein</fullName>
    </submittedName>
</protein>
<keyword evidence="4" id="KW-0808">Transferase</keyword>
<evidence type="ECO:0000313" key="8">
    <source>
        <dbReference type="EMBL" id="CAJ0955108.1"/>
    </source>
</evidence>
<evidence type="ECO:0000256" key="3">
    <source>
        <dbReference type="ARBA" id="ARBA00022527"/>
    </source>
</evidence>
<evidence type="ECO:0000256" key="4">
    <source>
        <dbReference type="ARBA" id="ARBA00022679"/>
    </source>
</evidence>
<keyword evidence="5" id="KW-0547">Nucleotide-binding</keyword>
<keyword evidence="6" id="KW-0418">Kinase</keyword>
<dbReference type="PANTHER" id="PTHR22969:SF13">
    <property type="entry name" value="INHIBITOR OF NUCLEAR FACTOR KAPPA-B KINASE SUBUNIT ALPHA"/>
    <property type="match status" value="1"/>
</dbReference>
<dbReference type="Proteomes" id="UP001176940">
    <property type="component" value="Unassembled WGS sequence"/>
</dbReference>
<proteinExistence type="predicted"/>
<accession>A0ABN9M6P0</accession>
<dbReference type="EMBL" id="CAUEEQ010039620">
    <property type="protein sequence ID" value="CAJ0955108.1"/>
    <property type="molecule type" value="Genomic_DNA"/>
</dbReference>
<evidence type="ECO:0000256" key="2">
    <source>
        <dbReference type="ARBA" id="ARBA00022490"/>
    </source>
</evidence>
<keyword evidence="9" id="KW-1185">Reference proteome</keyword>
<dbReference type="InterPro" id="IPR051180">
    <property type="entry name" value="IKK"/>
</dbReference>
<evidence type="ECO:0000256" key="6">
    <source>
        <dbReference type="ARBA" id="ARBA00022777"/>
    </source>
</evidence>
<keyword evidence="7" id="KW-0067">ATP-binding</keyword>
<evidence type="ECO:0000256" key="1">
    <source>
        <dbReference type="ARBA" id="ARBA00004496"/>
    </source>
</evidence>
<gene>
    <name evidence="8" type="ORF">RIMI_LOCUS15000425</name>
</gene>
<dbReference type="PANTHER" id="PTHR22969">
    <property type="entry name" value="IKB KINASE"/>
    <property type="match status" value="1"/>
</dbReference>
<name>A0ABN9M6P0_9NEOB</name>
<keyword evidence="3" id="KW-0723">Serine/threonine-protein kinase</keyword>
<evidence type="ECO:0000313" key="9">
    <source>
        <dbReference type="Proteomes" id="UP001176940"/>
    </source>
</evidence>
<evidence type="ECO:0000256" key="7">
    <source>
        <dbReference type="ARBA" id="ARBA00022840"/>
    </source>
</evidence>
<comment type="subcellular location">
    <subcellularLocation>
        <location evidence="1">Cytoplasm</location>
    </subcellularLocation>
</comment>